<keyword evidence="1" id="KW-0805">Transcription regulation</keyword>
<keyword evidence="2" id="KW-0238">DNA-binding</keyword>
<dbReference type="PANTHER" id="PTHR33164:SF89">
    <property type="entry name" value="MARR FAMILY REGULATORY PROTEIN"/>
    <property type="match status" value="1"/>
</dbReference>
<dbReference type="SMART" id="SM00347">
    <property type="entry name" value="HTH_MARR"/>
    <property type="match status" value="1"/>
</dbReference>
<dbReference type="InterPro" id="IPR036390">
    <property type="entry name" value="WH_DNA-bd_sf"/>
</dbReference>
<organism evidence="5 6">
    <name type="scientific">Thalassorhabdus alkalitolerans</name>
    <dbReference type="NCBI Taxonomy" id="2282697"/>
    <lineage>
        <taxon>Bacteria</taxon>
        <taxon>Bacillati</taxon>
        <taxon>Bacillota</taxon>
        <taxon>Bacilli</taxon>
        <taxon>Bacillales</taxon>
        <taxon>Bacillaceae</taxon>
        <taxon>Thalassorhabdus</taxon>
    </lineage>
</organism>
<evidence type="ECO:0000313" key="6">
    <source>
        <dbReference type="Proteomes" id="UP001596142"/>
    </source>
</evidence>
<protein>
    <submittedName>
        <fullName evidence="5">MarR family winged helix-turn-helix transcriptional regulator</fullName>
    </submittedName>
</protein>
<keyword evidence="6" id="KW-1185">Reference proteome</keyword>
<dbReference type="EMBL" id="JBHSOZ010000003">
    <property type="protein sequence ID" value="MFC5711774.1"/>
    <property type="molecule type" value="Genomic_DNA"/>
</dbReference>
<dbReference type="SUPFAM" id="SSF46785">
    <property type="entry name" value="Winged helix' DNA-binding domain"/>
    <property type="match status" value="1"/>
</dbReference>
<evidence type="ECO:0000313" key="5">
    <source>
        <dbReference type="EMBL" id="MFC5711774.1"/>
    </source>
</evidence>
<accession>A0ABW0YHI1</accession>
<comment type="caution">
    <text evidence="5">The sequence shown here is derived from an EMBL/GenBank/DDBJ whole genome shotgun (WGS) entry which is preliminary data.</text>
</comment>
<dbReference type="PANTHER" id="PTHR33164">
    <property type="entry name" value="TRANSCRIPTIONAL REGULATOR, MARR FAMILY"/>
    <property type="match status" value="1"/>
</dbReference>
<keyword evidence="3" id="KW-0804">Transcription</keyword>
<dbReference type="InterPro" id="IPR036388">
    <property type="entry name" value="WH-like_DNA-bd_sf"/>
</dbReference>
<evidence type="ECO:0000256" key="1">
    <source>
        <dbReference type="ARBA" id="ARBA00023015"/>
    </source>
</evidence>
<dbReference type="InterPro" id="IPR039422">
    <property type="entry name" value="MarR/SlyA-like"/>
</dbReference>
<sequence>MHSFDNDSELLPEEIDTINHLTKLPIESLHLESIAVVTNIYRIAQGLRNKMEREVLADYGLSWTAFSILYDLWVWKSVETKRAAELSAVSKATVSNITKTLEKKDLCQRSTDNRDRRMTYLSITEKGREVMQELYPRFHQGEVEIVSSLREEEKKQVSELLRKVIKGNNF</sequence>
<dbReference type="RefSeq" id="WP_385940438.1">
    <property type="nucleotide sequence ID" value="NZ_JBHSOZ010000003.1"/>
</dbReference>
<dbReference type="PROSITE" id="PS50995">
    <property type="entry name" value="HTH_MARR_2"/>
    <property type="match status" value="1"/>
</dbReference>
<evidence type="ECO:0000256" key="2">
    <source>
        <dbReference type="ARBA" id="ARBA00023125"/>
    </source>
</evidence>
<dbReference type="InterPro" id="IPR023187">
    <property type="entry name" value="Tscrpt_reg_MarR-type_CS"/>
</dbReference>
<dbReference type="InterPro" id="IPR000835">
    <property type="entry name" value="HTH_MarR-typ"/>
</dbReference>
<feature type="domain" description="HTH marR-type" evidence="4">
    <location>
        <begin position="33"/>
        <end position="166"/>
    </location>
</feature>
<evidence type="ECO:0000256" key="3">
    <source>
        <dbReference type="ARBA" id="ARBA00023163"/>
    </source>
</evidence>
<dbReference type="PRINTS" id="PR00598">
    <property type="entry name" value="HTHMARR"/>
</dbReference>
<dbReference type="PROSITE" id="PS01117">
    <property type="entry name" value="HTH_MARR_1"/>
    <property type="match status" value="1"/>
</dbReference>
<dbReference type="Proteomes" id="UP001596142">
    <property type="component" value="Unassembled WGS sequence"/>
</dbReference>
<gene>
    <name evidence="5" type="ORF">ACFPU1_03165</name>
</gene>
<proteinExistence type="predicted"/>
<name>A0ABW0YHI1_9BACI</name>
<dbReference type="Pfam" id="PF01047">
    <property type="entry name" value="MarR"/>
    <property type="match status" value="1"/>
</dbReference>
<reference evidence="6" key="1">
    <citation type="journal article" date="2019" name="Int. J. Syst. Evol. Microbiol.">
        <title>The Global Catalogue of Microorganisms (GCM) 10K type strain sequencing project: providing services to taxonomists for standard genome sequencing and annotation.</title>
        <authorList>
            <consortium name="The Broad Institute Genomics Platform"/>
            <consortium name="The Broad Institute Genome Sequencing Center for Infectious Disease"/>
            <person name="Wu L."/>
            <person name="Ma J."/>
        </authorList>
    </citation>
    <scope>NUCLEOTIDE SEQUENCE [LARGE SCALE GENOMIC DNA]</scope>
    <source>
        <strain evidence="6">CECT 7184</strain>
    </source>
</reference>
<evidence type="ECO:0000259" key="4">
    <source>
        <dbReference type="PROSITE" id="PS50995"/>
    </source>
</evidence>
<dbReference type="Gene3D" id="1.10.10.10">
    <property type="entry name" value="Winged helix-like DNA-binding domain superfamily/Winged helix DNA-binding domain"/>
    <property type="match status" value="1"/>
</dbReference>